<feature type="transmembrane region" description="Helical" evidence="1">
    <location>
        <begin position="181"/>
        <end position="198"/>
    </location>
</feature>
<feature type="transmembrane region" description="Helical" evidence="1">
    <location>
        <begin position="204"/>
        <end position="228"/>
    </location>
</feature>
<dbReference type="AlphaFoldDB" id="A0AAW5N2W8"/>
<dbReference type="InterPro" id="IPR004697">
    <property type="entry name" value="AbgT"/>
</dbReference>
<dbReference type="Pfam" id="PF03806">
    <property type="entry name" value="ABG_transport"/>
    <property type="match status" value="1"/>
</dbReference>
<organism evidence="2 3">
    <name type="scientific">Phocaeicola barnesiae</name>
    <dbReference type="NCBI Taxonomy" id="376804"/>
    <lineage>
        <taxon>Bacteria</taxon>
        <taxon>Pseudomonadati</taxon>
        <taxon>Bacteroidota</taxon>
        <taxon>Bacteroidia</taxon>
        <taxon>Bacteroidales</taxon>
        <taxon>Bacteroidaceae</taxon>
        <taxon>Phocaeicola</taxon>
    </lineage>
</organism>
<dbReference type="Proteomes" id="UP001204579">
    <property type="component" value="Unassembled WGS sequence"/>
</dbReference>
<dbReference type="EMBL" id="JANRHJ010000002">
    <property type="protein sequence ID" value="MCR8873010.1"/>
    <property type="molecule type" value="Genomic_DNA"/>
</dbReference>
<protein>
    <submittedName>
        <fullName evidence="2">AbgT family transporter</fullName>
    </submittedName>
</protein>
<evidence type="ECO:0000256" key="1">
    <source>
        <dbReference type="SAM" id="Phobius"/>
    </source>
</evidence>
<feature type="transmembrane region" description="Helical" evidence="1">
    <location>
        <begin position="55"/>
        <end position="80"/>
    </location>
</feature>
<proteinExistence type="predicted"/>
<dbReference type="PANTHER" id="PTHR30282">
    <property type="entry name" value="P-AMINOBENZOYL GLUTAMATE TRANSPORTER"/>
    <property type="match status" value="1"/>
</dbReference>
<name>A0AAW5N2W8_9BACT</name>
<dbReference type="RefSeq" id="WP_235301220.1">
    <property type="nucleotide sequence ID" value="NZ_CALULB010000007.1"/>
</dbReference>
<feature type="transmembrane region" description="Helical" evidence="1">
    <location>
        <begin position="101"/>
        <end position="121"/>
    </location>
</feature>
<evidence type="ECO:0000313" key="2">
    <source>
        <dbReference type="EMBL" id="MCR8873010.1"/>
    </source>
</evidence>
<keyword evidence="1" id="KW-1133">Transmembrane helix</keyword>
<feature type="transmembrane region" description="Helical" evidence="1">
    <location>
        <begin position="141"/>
        <end position="160"/>
    </location>
</feature>
<dbReference type="GO" id="GO:1902604">
    <property type="term" value="P:p-aminobenzoyl-glutamate transmembrane transport"/>
    <property type="evidence" value="ECO:0007669"/>
    <property type="project" value="InterPro"/>
</dbReference>
<keyword evidence="1" id="KW-0472">Membrane</keyword>
<sequence length="235" mass="26688">MKTRRFIHPATVFFLLTLLVVCVSWVGSIFAWEQVQNLLSAEGLRWMLRYAGDCFTRSSLVGAVLLLFLGGGLWVNSGLLESCRQYWKHERKLSRKERRGLFLSWTTGGVYLLLWLFLAFGPLNVVRSATGTLADSPLSDGICYVVSLGLGLMGAVYGFVTDFYRNDADVVRGMSGLFRILPEYFVTLFFVIQFFAVFQHSGLYLFLALPASIWKGIYCVCCLFPLWYGRPHRTL</sequence>
<evidence type="ECO:0000313" key="3">
    <source>
        <dbReference type="Proteomes" id="UP001204579"/>
    </source>
</evidence>
<keyword evidence="1" id="KW-0812">Transmembrane</keyword>
<reference evidence="2 3" key="1">
    <citation type="submission" date="2022-08" db="EMBL/GenBank/DDBJ databases">
        <authorList>
            <person name="Zeman M."/>
            <person name="Kubasova T."/>
        </authorList>
    </citation>
    <scope>NUCLEOTIDE SEQUENCE [LARGE SCALE GENOMIC DNA]</scope>
    <source>
        <strain evidence="2 3">ET62</strain>
    </source>
</reference>
<dbReference type="GO" id="GO:0015558">
    <property type="term" value="F:secondary active p-aminobenzoyl-glutamate transmembrane transporter activity"/>
    <property type="evidence" value="ECO:0007669"/>
    <property type="project" value="InterPro"/>
</dbReference>
<keyword evidence="3" id="KW-1185">Reference proteome</keyword>
<gene>
    <name evidence="2" type="ORF">NW209_03050</name>
</gene>
<dbReference type="PANTHER" id="PTHR30282:SF0">
    <property type="entry name" value="P-AMINOBENZOYL-GLUTAMATE TRANSPORT PROTEIN"/>
    <property type="match status" value="1"/>
</dbReference>
<comment type="caution">
    <text evidence="2">The sequence shown here is derived from an EMBL/GenBank/DDBJ whole genome shotgun (WGS) entry which is preliminary data.</text>
</comment>
<accession>A0AAW5N2W8</accession>